<dbReference type="SUPFAM" id="SSF52374">
    <property type="entry name" value="Nucleotidylyl transferase"/>
    <property type="match status" value="1"/>
</dbReference>
<proteinExistence type="predicted"/>
<sequence>MLFSSNGGCAVMRWWRCAMAVVENGSCGGGGWAAAEVPRDRIVVGVCDGHMLTKKKLQKIQAEPIEQRMQNVEEYIKSVKPELVVQVEPIVDPYGPSIVDENLKAIVVSHLIANFVRTAKTLPGGLSVNKRRAERGLPQLKINVVDLVPEDSSGEKMSSTSLRRLEAEKLSKVQLEGQV</sequence>
<accession>A0A8S0TF26</accession>
<evidence type="ECO:0000313" key="2">
    <source>
        <dbReference type="EMBL" id="CAA3004073.1"/>
    </source>
</evidence>
<dbReference type="EMBL" id="CACTIH010006087">
    <property type="protein sequence ID" value="CAA3004073.1"/>
    <property type="molecule type" value="Genomic_DNA"/>
</dbReference>
<reference evidence="2 3" key="1">
    <citation type="submission" date="2019-12" db="EMBL/GenBank/DDBJ databases">
        <authorList>
            <person name="Alioto T."/>
            <person name="Alioto T."/>
            <person name="Gomez Garrido J."/>
        </authorList>
    </citation>
    <scope>NUCLEOTIDE SEQUENCE [LARGE SCALE GENOMIC DNA]</scope>
</reference>
<keyword evidence="2" id="KW-0808">Transferase</keyword>
<evidence type="ECO:0000256" key="1">
    <source>
        <dbReference type="ARBA" id="ARBA00004724"/>
    </source>
</evidence>
<name>A0A8S0TF26_OLEEU</name>
<comment type="pathway">
    <text evidence="1">Cofactor biosynthesis; coenzyme A biosynthesis.</text>
</comment>
<keyword evidence="3" id="KW-1185">Reference proteome</keyword>
<dbReference type="Gene3D" id="3.40.50.620">
    <property type="entry name" value="HUPs"/>
    <property type="match status" value="1"/>
</dbReference>
<dbReference type="GO" id="GO:0004595">
    <property type="term" value="F:pantetheine-phosphate adenylyltransferase activity"/>
    <property type="evidence" value="ECO:0007669"/>
    <property type="project" value="TreeGrafter"/>
</dbReference>
<dbReference type="Gramene" id="OE9A093360T1">
    <property type="protein sequence ID" value="OE9A093360C1"/>
    <property type="gene ID" value="OE9A093360"/>
</dbReference>
<protein>
    <submittedName>
        <fullName evidence="2">Phosphopantetheine adenylyltransferase</fullName>
    </submittedName>
</protein>
<evidence type="ECO:0000313" key="3">
    <source>
        <dbReference type="Proteomes" id="UP000594638"/>
    </source>
</evidence>
<dbReference type="GO" id="GO:0015937">
    <property type="term" value="P:coenzyme A biosynthetic process"/>
    <property type="evidence" value="ECO:0007669"/>
    <property type="project" value="TreeGrafter"/>
</dbReference>
<dbReference type="OrthoDB" id="27911at2759"/>
<dbReference type="AlphaFoldDB" id="A0A8S0TF26"/>
<comment type="caution">
    <text evidence="2">The sequence shown here is derived from an EMBL/GenBank/DDBJ whole genome shotgun (WGS) entry which is preliminary data.</text>
</comment>
<dbReference type="PANTHER" id="PTHR10695:SF46">
    <property type="entry name" value="BIFUNCTIONAL COENZYME A SYNTHASE-RELATED"/>
    <property type="match status" value="1"/>
</dbReference>
<dbReference type="InterPro" id="IPR014729">
    <property type="entry name" value="Rossmann-like_a/b/a_fold"/>
</dbReference>
<dbReference type="PANTHER" id="PTHR10695">
    <property type="entry name" value="DEPHOSPHO-COA KINASE-RELATED"/>
    <property type="match status" value="1"/>
</dbReference>
<keyword evidence="2" id="KW-0548">Nucleotidyltransferase</keyword>
<dbReference type="GO" id="GO:0004140">
    <property type="term" value="F:dephospho-CoA kinase activity"/>
    <property type="evidence" value="ECO:0007669"/>
    <property type="project" value="TreeGrafter"/>
</dbReference>
<organism evidence="2 3">
    <name type="scientific">Olea europaea subsp. europaea</name>
    <dbReference type="NCBI Taxonomy" id="158383"/>
    <lineage>
        <taxon>Eukaryota</taxon>
        <taxon>Viridiplantae</taxon>
        <taxon>Streptophyta</taxon>
        <taxon>Embryophyta</taxon>
        <taxon>Tracheophyta</taxon>
        <taxon>Spermatophyta</taxon>
        <taxon>Magnoliopsida</taxon>
        <taxon>eudicotyledons</taxon>
        <taxon>Gunneridae</taxon>
        <taxon>Pentapetalae</taxon>
        <taxon>asterids</taxon>
        <taxon>lamiids</taxon>
        <taxon>Lamiales</taxon>
        <taxon>Oleaceae</taxon>
        <taxon>Oleeae</taxon>
        <taxon>Olea</taxon>
    </lineage>
</organism>
<dbReference type="Proteomes" id="UP000594638">
    <property type="component" value="Unassembled WGS sequence"/>
</dbReference>
<gene>
    <name evidence="2" type="ORF">OLEA9_A093360</name>
</gene>